<gene>
    <name evidence="6" type="ORF">EJ08DRAFT_2799</name>
</gene>
<evidence type="ECO:0000256" key="5">
    <source>
        <dbReference type="ARBA" id="ARBA00039514"/>
    </source>
</evidence>
<keyword evidence="2" id="KW-0853">WD repeat</keyword>
<reference evidence="6" key="1">
    <citation type="journal article" date="2020" name="Stud. Mycol.">
        <title>101 Dothideomycetes genomes: a test case for predicting lifestyles and emergence of pathogens.</title>
        <authorList>
            <person name="Haridas S."/>
            <person name="Albert R."/>
            <person name="Binder M."/>
            <person name="Bloem J."/>
            <person name="Labutti K."/>
            <person name="Salamov A."/>
            <person name="Andreopoulos B."/>
            <person name="Baker S."/>
            <person name="Barry K."/>
            <person name="Bills G."/>
            <person name="Bluhm B."/>
            <person name="Cannon C."/>
            <person name="Castanera R."/>
            <person name="Culley D."/>
            <person name="Daum C."/>
            <person name="Ezra D."/>
            <person name="Gonzalez J."/>
            <person name="Henrissat B."/>
            <person name="Kuo A."/>
            <person name="Liang C."/>
            <person name="Lipzen A."/>
            <person name="Lutzoni F."/>
            <person name="Magnuson J."/>
            <person name="Mondo S."/>
            <person name="Nolan M."/>
            <person name="Ohm R."/>
            <person name="Pangilinan J."/>
            <person name="Park H.-J."/>
            <person name="Ramirez L."/>
            <person name="Alfaro M."/>
            <person name="Sun H."/>
            <person name="Tritt A."/>
            <person name="Yoshinaga Y."/>
            <person name="Zwiers L.-H."/>
            <person name="Turgeon B."/>
            <person name="Goodwin S."/>
            <person name="Spatafora J."/>
            <person name="Crous P."/>
            <person name="Grigoriev I."/>
        </authorList>
    </citation>
    <scope>NUCLEOTIDE SEQUENCE</scope>
    <source>
        <strain evidence="6">CBS 130266</strain>
    </source>
</reference>
<dbReference type="PANTHER" id="PTHR44019">
    <property type="entry name" value="WD REPEAT-CONTAINING PROTEIN 55"/>
    <property type="match status" value="1"/>
</dbReference>
<accession>A0A9P4P3T7</accession>
<evidence type="ECO:0000313" key="7">
    <source>
        <dbReference type="Proteomes" id="UP000800235"/>
    </source>
</evidence>
<evidence type="ECO:0000256" key="2">
    <source>
        <dbReference type="ARBA" id="ARBA00022574"/>
    </source>
</evidence>
<dbReference type="OrthoDB" id="2288928at2759"/>
<dbReference type="SUPFAM" id="SSF50978">
    <property type="entry name" value="WD40 repeat-like"/>
    <property type="match status" value="1"/>
</dbReference>
<keyword evidence="3" id="KW-0677">Repeat</keyword>
<evidence type="ECO:0000256" key="4">
    <source>
        <dbReference type="ARBA" id="ARBA00039238"/>
    </source>
</evidence>
<dbReference type="EMBL" id="MU007009">
    <property type="protein sequence ID" value="KAF2436787.1"/>
    <property type="molecule type" value="Genomic_DNA"/>
</dbReference>
<dbReference type="PANTHER" id="PTHR44019:SF20">
    <property type="entry name" value="WD REPEAT-CONTAINING PROTEIN 55"/>
    <property type="match status" value="1"/>
</dbReference>
<dbReference type="InterPro" id="IPR050505">
    <property type="entry name" value="WDR55/POC1"/>
</dbReference>
<dbReference type="Gene3D" id="2.130.10.10">
    <property type="entry name" value="YVTN repeat-like/Quinoprotein amine dehydrogenase"/>
    <property type="match status" value="1"/>
</dbReference>
<comment type="caution">
    <text evidence="6">The sequence shown here is derived from an EMBL/GenBank/DDBJ whole genome shotgun (WGS) entry which is preliminary data.</text>
</comment>
<evidence type="ECO:0000256" key="1">
    <source>
        <dbReference type="ARBA" id="ARBA00007625"/>
    </source>
</evidence>
<proteinExistence type="inferred from homology"/>
<dbReference type="AlphaFoldDB" id="A0A9P4P3T7"/>
<dbReference type="InterPro" id="IPR015943">
    <property type="entry name" value="WD40/YVTN_repeat-like_dom_sf"/>
</dbReference>
<dbReference type="Proteomes" id="UP000800235">
    <property type="component" value="Unassembled WGS sequence"/>
</dbReference>
<organism evidence="6 7">
    <name type="scientific">Tothia fuscella</name>
    <dbReference type="NCBI Taxonomy" id="1048955"/>
    <lineage>
        <taxon>Eukaryota</taxon>
        <taxon>Fungi</taxon>
        <taxon>Dikarya</taxon>
        <taxon>Ascomycota</taxon>
        <taxon>Pezizomycotina</taxon>
        <taxon>Dothideomycetes</taxon>
        <taxon>Pleosporomycetidae</taxon>
        <taxon>Venturiales</taxon>
        <taxon>Cylindrosympodiaceae</taxon>
        <taxon>Tothia</taxon>
    </lineage>
</organism>
<sequence>MYENICTLPLSADLFTQAIHPTKPLFAVGLSTGHVQLFRLPPVDSDDGASEAAEKGYGEIETAWRTRRHKGSCRSLGFSLDGESIYSAGTDAIIKVANMENGRVFGKIAVPLDPETSDLDPPSLLHVLSPQTFLIGTDSSALHLYDTRINHTFTSSKPEATHRPHDDYISSLTPLPPSSESTSGFSKQWVTTGGTTLAVTDLRRGVLHRSEDQEEELLSTTIITGLAKKGTSTGEKVLVGGASGVVTLWERGVWDDQDERIVLDRTPGGGESVDCLVDVPGEKTVVAGMGDGSIGFVRIGSNQVVEVMREMSLWVMGRGRLIVTVIAMRVRVRVSKKKSRRGRRGRAKGRVVLMA</sequence>
<keyword evidence="7" id="KW-1185">Reference proteome</keyword>
<comment type="similarity">
    <text evidence="1">Belongs to the WD repeat WDR55 family.</text>
</comment>
<evidence type="ECO:0000256" key="3">
    <source>
        <dbReference type="ARBA" id="ARBA00022737"/>
    </source>
</evidence>
<protein>
    <recommendedName>
        <fullName evidence="4">WD repeat-containing protein JIP5</fullName>
    </recommendedName>
    <alternativeName>
        <fullName evidence="5">WD repeat-containing protein jip5</fullName>
    </alternativeName>
</protein>
<dbReference type="InterPro" id="IPR036322">
    <property type="entry name" value="WD40_repeat_dom_sf"/>
</dbReference>
<evidence type="ECO:0000313" key="6">
    <source>
        <dbReference type="EMBL" id="KAF2436787.1"/>
    </source>
</evidence>
<name>A0A9P4P3T7_9PEZI</name>